<organism evidence="4 5">
    <name type="scientific">Erythroxylum novogranatense</name>
    <dbReference type="NCBI Taxonomy" id="1862640"/>
    <lineage>
        <taxon>Eukaryota</taxon>
        <taxon>Viridiplantae</taxon>
        <taxon>Streptophyta</taxon>
        <taxon>Embryophyta</taxon>
        <taxon>Tracheophyta</taxon>
        <taxon>Spermatophyta</taxon>
        <taxon>Magnoliopsida</taxon>
        <taxon>eudicotyledons</taxon>
        <taxon>Gunneridae</taxon>
        <taxon>Pentapetalae</taxon>
        <taxon>rosids</taxon>
        <taxon>fabids</taxon>
        <taxon>Malpighiales</taxon>
        <taxon>Erythroxylaceae</taxon>
        <taxon>Erythroxylum</taxon>
    </lineage>
</organism>
<comment type="catalytic activity">
    <reaction evidence="3">
        <text>hydrogencarbonate + H(+) = CO2 + H2O</text>
        <dbReference type="Rhea" id="RHEA:10748"/>
        <dbReference type="ChEBI" id="CHEBI:15377"/>
        <dbReference type="ChEBI" id="CHEBI:15378"/>
        <dbReference type="ChEBI" id="CHEBI:16526"/>
        <dbReference type="ChEBI" id="CHEBI:17544"/>
        <dbReference type="EC" id="4.2.1.1"/>
    </reaction>
</comment>
<evidence type="ECO:0000313" key="4">
    <source>
        <dbReference type="EMBL" id="KAJ8764786.1"/>
    </source>
</evidence>
<keyword evidence="3" id="KW-0456">Lyase</keyword>
<proteinExistence type="inferred from homology"/>
<dbReference type="PANTHER" id="PTHR11002:SF12">
    <property type="entry name" value="CARBONIC ANHYDRASE"/>
    <property type="match status" value="1"/>
</dbReference>
<reference evidence="4 5" key="1">
    <citation type="submission" date="2021-09" db="EMBL/GenBank/DDBJ databases">
        <title>Genomic insights and catalytic innovation underlie evolution of tropane alkaloids biosynthesis.</title>
        <authorList>
            <person name="Wang Y.-J."/>
            <person name="Tian T."/>
            <person name="Huang J.-P."/>
            <person name="Huang S.-X."/>
        </authorList>
    </citation>
    <scope>NUCLEOTIDE SEQUENCE [LARGE SCALE GENOMIC DNA]</scope>
    <source>
        <strain evidence="4">KIB-2018</strain>
        <tissue evidence="4">Leaf</tissue>
    </source>
</reference>
<comment type="function">
    <text evidence="3">Reversible hydration of carbon dioxide.</text>
</comment>
<dbReference type="GO" id="GO:0008270">
    <property type="term" value="F:zinc ion binding"/>
    <property type="evidence" value="ECO:0007669"/>
    <property type="project" value="UniProtKB-UniRule"/>
</dbReference>
<dbReference type="Pfam" id="PF00484">
    <property type="entry name" value="Pro_CA"/>
    <property type="match status" value="1"/>
</dbReference>
<comment type="caution">
    <text evidence="4">The sequence shown here is derived from an EMBL/GenBank/DDBJ whole genome shotgun (WGS) entry which is preliminary data.</text>
</comment>
<gene>
    <name evidence="4" type="ORF">K2173_009190</name>
</gene>
<keyword evidence="5" id="KW-1185">Reference proteome</keyword>
<dbReference type="SUPFAM" id="SSF53098">
    <property type="entry name" value="Ribonuclease H-like"/>
    <property type="match status" value="1"/>
</dbReference>
<dbReference type="GO" id="GO:0004089">
    <property type="term" value="F:carbonate dehydratase activity"/>
    <property type="evidence" value="ECO:0007669"/>
    <property type="project" value="UniProtKB-UniRule"/>
</dbReference>
<evidence type="ECO:0000256" key="3">
    <source>
        <dbReference type="RuleBase" id="RU003956"/>
    </source>
</evidence>
<evidence type="ECO:0000313" key="5">
    <source>
        <dbReference type="Proteomes" id="UP001159364"/>
    </source>
</evidence>
<dbReference type="SMART" id="SM00947">
    <property type="entry name" value="Pro_CA"/>
    <property type="match status" value="1"/>
</dbReference>
<evidence type="ECO:0000256" key="2">
    <source>
        <dbReference type="PIRSR" id="PIRSR601765-1"/>
    </source>
</evidence>
<keyword evidence="2 3" id="KW-0862">Zinc</keyword>
<sequence>MVQDYCSKIFCMYLKLRKILSAYLNLSTQITFDMGGEYLKLAQFLQTQGIEIQYSCPYTSVQNGPGSVFNTSSSHLNHYTDNELELQATGAITELEDAGGGGEQTNTDAPIIYKNLSICNNPLSWLIQLIEPIPNLPLSFFFFLSFQPGEAFVIHNVPNMVPLYESGPSEANAALEFAVNSLKVIIGHSKCGGIRALISMHDDIKASWVAVGMKARLRMKAASASLNFDRLGRHCEKESVNCSLLNLLTYPWIEEKWKNGKLSIHSSYYDLAECTFEKWTLDYKGSDLKKEGGKSCIEEPSILVLNSAHLLFCGIPVCAMCVCIKAENNVVRANS</sequence>
<dbReference type="AlphaFoldDB" id="A0AAV8TD73"/>
<comment type="cofactor">
    <cofactor evidence="2">
        <name>Zn(2+)</name>
        <dbReference type="ChEBI" id="CHEBI:29105"/>
    </cofactor>
    <text evidence="2">Binds 1 zinc ion per subunit.</text>
</comment>
<dbReference type="InterPro" id="IPR012337">
    <property type="entry name" value="RNaseH-like_sf"/>
</dbReference>
<dbReference type="PANTHER" id="PTHR11002">
    <property type="entry name" value="CARBONIC ANHYDRASE"/>
    <property type="match status" value="1"/>
</dbReference>
<dbReference type="Gene3D" id="3.40.1050.10">
    <property type="entry name" value="Carbonic anhydrase"/>
    <property type="match status" value="1"/>
</dbReference>
<dbReference type="EC" id="4.2.1.1" evidence="3"/>
<evidence type="ECO:0000256" key="1">
    <source>
        <dbReference type="ARBA" id="ARBA00006217"/>
    </source>
</evidence>
<dbReference type="InterPro" id="IPR001765">
    <property type="entry name" value="Carbonic_anhydrase"/>
</dbReference>
<keyword evidence="2" id="KW-0479">Metal-binding</keyword>
<dbReference type="EMBL" id="JAIWQS010000005">
    <property type="protein sequence ID" value="KAJ8764786.1"/>
    <property type="molecule type" value="Genomic_DNA"/>
</dbReference>
<dbReference type="SUPFAM" id="SSF53056">
    <property type="entry name" value="beta-carbonic anhydrase, cab"/>
    <property type="match status" value="1"/>
</dbReference>
<feature type="binding site" evidence="2">
    <location>
        <position position="191"/>
    </location>
    <ligand>
        <name>Zn(2+)</name>
        <dbReference type="ChEBI" id="CHEBI:29105"/>
    </ligand>
</feature>
<feature type="binding site" evidence="2">
    <location>
        <position position="188"/>
    </location>
    <ligand>
        <name>Zn(2+)</name>
        <dbReference type="ChEBI" id="CHEBI:29105"/>
    </ligand>
</feature>
<name>A0AAV8TD73_9ROSI</name>
<comment type="similarity">
    <text evidence="1 3">Belongs to the beta-class carbonic anhydrase family.</text>
</comment>
<accession>A0AAV8TD73</accession>
<dbReference type="InterPro" id="IPR036874">
    <property type="entry name" value="Carbonic_anhydrase_sf"/>
</dbReference>
<dbReference type="Proteomes" id="UP001159364">
    <property type="component" value="Linkage Group LG05"/>
</dbReference>
<protein>
    <recommendedName>
        <fullName evidence="3">Carbonic anhydrase</fullName>
        <ecNumber evidence="3">4.2.1.1</ecNumber>
    </recommendedName>
    <alternativeName>
        <fullName evidence="3">Carbonate dehydratase</fullName>
    </alternativeName>
</protein>